<dbReference type="SUPFAM" id="SSF52540">
    <property type="entry name" value="P-loop containing nucleoside triphosphate hydrolases"/>
    <property type="match status" value="1"/>
</dbReference>
<dbReference type="InterPro" id="IPR041679">
    <property type="entry name" value="DNA2/NAM7-like_C"/>
</dbReference>
<dbReference type="Pfam" id="PF09416">
    <property type="entry name" value="UPF1_Zn_bind"/>
    <property type="match status" value="1"/>
</dbReference>
<sequence length="959" mass="109513">MSSEPACAICGFACRQFLAQCQDCNKWFCNQKLGDETKSHAYQHLVDEKHVSFSYPYNTVGNQDPSCCVCGQNNATRMAFLQENDEIVFVCHRECIQSDELDSWTSMVIPTKFISNKQFSVQLIPIPTAEIVKLQQETDQLKPKEGQDAQAFDIMKNQLDLKVENAAMIHIQQENIADKLKQIEAKAKYIPKFPSRFDKKVKDIVCNNGEPLVLRYLQKEYSEGLIQWDQVHNIVSSTDAVIQRNIDKVLNKQVDYSLMFKQALELDLQYTLLSAQQKAKEYQPSLIYVRQKPKTGWFEFIITGWSRYETINGQIIKMSDSLLIELININGQISQFNSIIVDNNEYLILKCKQSLPKEQLVVFKVLTDIDQSDTLKFANTPIESALCNSKIFNGHNVWKLQDNIRFIVEKSEQSIVVERQIKAVKTIQKNIDQVKLYKILLGMNNATFDEEIRKHSKKILPQTNIEEIMDFITPRVQLYMGFAPNEAQDQAIRQALTNCISMVQGCPGGGKTLIASCIIQGLLQLHKSKKPAKVLCCTSSNIAADNIAVFCKQLNLNAMRVYARFLEDQSLDYKKLEEISQISLDKIIEQNIDNQFYVKLKMITKQQNIALKIYLLSEELFKEWLEGQEGKSYDPVAYLQDIEQYELNKVDVIICTSSTSGDSRLHKLSFDAVVLDESSQSIEPDSMIAIQHTTKHVIIIGDHNQLGPTVSFKGLQSCGFSKSLYSRLLQLGVGQQQLNIQYRMHSGLLEFPNSEFYKGVIRPGVVDSTRTLKQRSVLPNGISKLIKTNFPSIFIETNGREERIESTKSYTNQQEVDMISQLIRNLLMEYSVTFKDIGVITPYSAQQTLLLKEISKISQDIEINSVDGFQGREKEIIIFSAVRSNNDGNIGFLKDKRRLNVSMTRARKLFIMIANATTLESDETWANMINYYKQKGVIFQGKTIQDLKQIKAEKEKGKE</sequence>
<organism evidence="7">
    <name type="scientific">Hexamita inflata</name>
    <dbReference type="NCBI Taxonomy" id="28002"/>
    <lineage>
        <taxon>Eukaryota</taxon>
        <taxon>Metamonada</taxon>
        <taxon>Diplomonadida</taxon>
        <taxon>Hexamitidae</taxon>
        <taxon>Hexamitinae</taxon>
        <taxon>Hexamita</taxon>
    </lineage>
</organism>
<dbReference type="InterPro" id="IPR045055">
    <property type="entry name" value="DNA2/NAM7-like"/>
</dbReference>
<comment type="caution">
    <text evidence="7">The sequence shown here is derived from an EMBL/GenBank/DDBJ whole genome shotgun (WGS) entry which is preliminary data.</text>
</comment>
<dbReference type="Proteomes" id="UP001642409">
    <property type="component" value="Unassembled WGS sequence"/>
</dbReference>
<keyword evidence="9" id="KW-1185">Reference proteome</keyword>
<dbReference type="InterPro" id="IPR047187">
    <property type="entry name" value="SF1_C_Upf1"/>
</dbReference>
<keyword evidence="2" id="KW-0378">Hydrolase</keyword>
<dbReference type="GO" id="GO:0008270">
    <property type="term" value="F:zinc ion binding"/>
    <property type="evidence" value="ECO:0007669"/>
    <property type="project" value="InterPro"/>
</dbReference>
<dbReference type="CDD" id="cd21400">
    <property type="entry name" value="ZBD_UPF1-like"/>
    <property type="match status" value="1"/>
</dbReference>
<evidence type="ECO:0000256" key="5">
    <source>
        <dbReference type="PROSITE-ProRule" id="PRU01341"/>
    </source>
</evidence>
<keyword evidence="3" id="KW-0347">Helicase</keyword>
<evidence type="ECO:0000313" key="7">
    <source>
        <dbReference type="EMBL" id="CAI9930912.1"/>
    </source>
</evidence>
<dbReference type="Pfam" id="PF13087">
    <property type="entry name" value="AAA_12"/>
    <property type="match status" value="1"/>
</dbReference>
<dbReference type="InterPro" id="IPR018999">
    <property type="entry name" value="UPF1_CH/ZBD"/>
</dbReference>
<evidence type="ECO:0000313" key="8">
    <source>
        <dbReference type="EMBL" id="CAL6096368.1"/>
    </source>
</evidence>
<reference evidence="7" key="1">
    <citation type="submission" date="2023-06" db="EMBL/GenBank/DDBJ databases">
        <authorList>
            <person name="Kurt Z."/>
        </authorList>
    </citation>
    <scope>NUCLEOTIDE SEQUENCE</scope>
</reference>
<gene>
    <name evidence="7" type="ORF">HINF_LOCUS18557</name>
    <name evidence="8" type="ORF">HINF_LOCUS68396</name>
</gene>
<dbReference type="EMBL" id="CATOUU010000466">
    <property type="protein sequence ID" value="CAI9930912.1"/>
    <property type="molecule type" value="Genomic_DNA"/>
</dbReference>
<evidence type="ECO:0000256" key="2">
    <source>
        <dbReference type="ARBA" id="ARBA00022801"/>
    </source>
</evidence>
<dbReference type="FunFam" id="3.40.50.300:FF:000326">
    <property type="entry name" value="P-loop containing nucleoside triphosphate hydrolase"/>
    <property type="match status" value="1"/>
</dbReference>
<feature type="domain" description="Upf1" evidence="6">
    <location>
        <begin position="1"/>
        <end position="156"/>
    </location>
</feature>
<dbReference type="PANTHER" id="PTHR10887:SF495">
    <property type="entry name" value="HELICASE SENATAXIN ISOFORM X1-RELATED"/>
    <property type="match status" value="1"/>
</dbReference>
<dbReference type="PANTHER" id="PTHR10887">
    <property type="entry name" value="DNA2/NAM7 HELICASE FAMILY"/>
    <property type="match status" value="1"/>
</dbReference>
<proteinExistence type="predicted"/>
<dbReference type="GO" id="GO:0016787">
    <property type="term" value="F:hydrolase activity"/>
    <property type="evidence" value="ECO:0007669"/>
    <property type="project" value="UniProtKB-KW"/>
</dbReference>
<protein>
    <submittedName>
        <fullName evidence="7">Putative</fullName>
    </submittedName>
</protein>
<dbReference type="AlphaFoldDB" id="A0AA86TXP1"/>
<dbReference type="GO" id="GO:0003724">
    <property type="term" value="F:RNA helicase activity"/>
    <property type="evidence" value="ECO:0007669"/>
    <property type="project" value="InterPro"/>
</dbReference>
<comment type="caution">
    <text evidence="5">Lacks conserved residue(s) required for the propagation of feature annotation.</text>
</comment>
<dbReference type="GO" id="GO:0005694">
    <property type="term" value="C:chromosome"/>
    <property type="evidence" value="ECO:0007669"/>
    <property type="project" value="UniProtKB-ARBA"/>
</dbReference>
<evidence type="ECO:0000313" key="9">
    <source>
        <dbReference type="Proteomes" id="UP001642409"/>
    </source>
</evidence>
<evidence type="ECO:0000256" key="3">
    <source>
        <dbReference type="ARBA" id="ARBA00022806"/>
    </source>
</evidence>
<dbReference type="InterPro" id="IPR027417">
    <property type="entry name" value="P-loop_NTPase"/>
</dbReference>
<dbReference type="Gene3D" id="3.40.50.300">
    <property type="entry name" value="P-loop containing nucleotide triphosphate hydrolases"/>
    <property type="match status" value="2"/>
</dbReference>
<accession>A0AA86TXP1</accession>
<evidence type="ECO:0000256" key="1">
    <source>
        <dbReference type="ARBA" id="ARBA00022741"/>
    </source>
</evidence>
<dbReference type="GO" id="GO:0005737">
    <property type="term" value="C:cytoplasm"/>
    <property type="evidence" value="ECO:0007669"/>
    <property type="project" value="InterPro"/>
</dbReference>
<dbReference type="GO" id="GO:0000184">
    <property type="term" value="P:nuclear-transcribed mRNA catabolic process, nonsense-mediated decay"/>
    <property type="evidence" value="ECO:0007669"/>
    <property type="project" value="InterPro"/>
</dbReference>
<evidence type="ECO:0000256" key="4">
    <source>
        <dbReference type="ARBA" id="ARBA00022840"/>
    </source>
</evidence>
<reference evidence="8 9" key="2">
    <citation type="submission" date="2024-07" db="EMBL/GenBank/DDBJ databases">
        <authorList>
            <person name="Akdeniz Z."/>
        </authorList>
    </citation>
    <scope>NUCLEOTIDE SEQUENCE [LARGE SCALE GENOMIC DNA]</scope>
</reference>
<dbReference type="InterPro" id="IPR041677">
    <property type="entry name" value="DNA2/NAM7_AAA_11"/>
</dbReference>
<dbReference type="CDD" id="cd18808">
    <property type="entry name" value="SF1_C_Upf1"/>
    <property type="match status" value="1"/>
</dbReference>
<evidence type="ECO:0000259" key="6">
    <source>
        <dbReference type="PROSITE" id="PS51997"/>
    </source>
</evidence>
<dbReference type="GO" id="GO:0003723">
    <property type="term" value="F:RNA binding"/>
    <property type="evidence" value="ECO:0007669"/>
    <property type="project" value="InterPro"/>
</dbReference>
<dbReference type="GO" id="GO:0005524">
    <property type="term" value="F:ATP binding"/>
    <property type="evidence" value="ECO:0007669"/>
    <property type="project" value="UniProtKB-KW"/>
</dbReference>
<dbReference type="Pfam" id="PF13086">
    <property type="entry name" value="AAA_11"/>
    <property type="match status" value="1"/>
</dbReference>
<keyword evidence="1" id="KW-0547">Nucleotide-binding</keyword>
<dbReference type="EMBL" id="CAXDID020000485">
    <property type="protein sequence ID" value="CAL6096368.1"/>
    <property type="molecule type" value="Genomic_DNA"/>
</dbReference>
<keyword evidence="4" id="KW-0067">ATP-binding</keyword>
<dbReference type="PROSITE" id="PS51997">
    <property type="entry name" value="UPF1_CH_RICH"/>
    <property type="match status" value="1"/>
</dbReference>
<name>A0AA86TXP1_9EUKA</name>